<dbReference type="VEuPathDB" id="VectorBase:HLOH_043049"/>
<dbReference type="Proteomes" id="UP000821853">
    <property type="component" value="Chromosome 1"/>
</dbReference>
<reference evidence="1 2" key="1">
    <citation type="journal article" date="2020" name="Cell">
        <title>Large-Scale Comparative Analyses of Tick Genomes Elucidate Their Genetic Diversity and Vector Capacities.</title>
        <authorList>
            <consortium name="Tick Genome and Microbiome Consortium (TIGMIC)"/>
            <person name="Jia N."/>
            <person name="Wang J."/>
            <person name="Shi W."/>
            <person name="Du L."/>
            <person name="Sun Y."/>
            <person name="Zhan W."/>
            <person name="Jiang J.F."/>
            <person name="Wang Q."/>
            <person name="Zhang B."/>
            <person name="Ji P."/>
            <person name="Bell-Sakyi L."/>
            <person name="Cui X.M."/>
            <person name="Yuan T.T."/>
            <person name="Jiang B.G."/>
            <person name="Yang W.F."/>
            <person name="Lam T.T."/>
            <person name="Chang Q.C."/>
            <person name="Ding S.J."/>
            <person name="Wang X.J."/>
            <person name="Zhu J.G."/>
            <person name="Ruan X.D."/>
            <person name="Zhao L."/>
            <person name="Wei J.T."/>
            <person name="Ye R.Z."/>
            <person name="Que T.C."/>
            <person name="Du C.H."/>
            <person name="Zhou Y.H."/>
            <person name="Cheng J.X."/>
            <person name="Dai P.F."/>
            <person name="Guo W.B."/>
            <person name="Han X.H."/>
            <person name="Huang E.J."/>
            <person name="Li L.F."/>
            <person name="Wei W."/>
            <person name="Gao Y.C."/>
            <person name="Liu J.Z."/>
            <person name="Shao H.Z."/>
            <person name="Wang X."/>
            <person name="Wang C.C."/>
            <person name="Yang T.C."/>
            <person name="Huo Q.B."/>
            <person name="Li W."/>
            <person name="Chen H.Y."/>
            <person name="Chen S.E."/>
            <person name="Zhou L.G."/>
            <person name="Ni X.B."/>
            <person name="Tian J.H."/>
            <person name="Sheng Y."/>
            <person name="Liu T."/>
            <person name="Pan Y.S."/>
            <person name="Xia L.Y."/>
            <person name="Li J."/>
            <person name="Zhao F."/>
            <person name="Cao W.C."/>
        </authorList>
    </citation>
    <scope>NUCLEOTIDE SEQUENCE [LARGE SCALE GENOMIC DNA]</scope>
    <source>
        <strain evidence="1">HaeL-2018</strain>
    </source>
</reference>
<dbReference type="EMBL" id="JABSTR010000001">
    <property type="protein sequence ID" value="KAH9362663.1"/>
    <property type="molecule type" value="Genomic_DNA"/>
</dbReference>
<dbReference type="Gene3D" id="3.30.710.10">
    <property type="entry name" value="Potassium Channel Kv1.1, Chain A"/>
    <property type="match status" value="1"/>
</dbReference>
<sequence>MLKLFALKQVIAWTTERRKDIPPISHEDCPPQMATDGPEYGAAAWDREEFLPAIQKTPFETLVAANNLGVESLLDLYWEAVADLSRGGLEITPAKCSVSRTT</sequence>
<name>A0A9J6FIL5_HAELO</name>
<keyword evidence="2" id="KW-1185">Reference proteome</keyword>
<evidence type="ECO:0000313" key="1">
    <source>
        <dbReference type="EMBL" id="KAH9362663.1"/>
    </source>
</evidence>
<protein>
    <submittedName>
        <fullName evidence="1">Uncharacterized protein</fullName>
    </submittedName>
</protein>
<proteinExistence type="predicted"/>
<dbReference type="InterPro" id="IPR011333">
    <property type="entry name" value="SKP1/BTB/POZ_sf"/>
</dbReference>
<dbReference type="AlphaFoldDB" id="A0A9J6FIL5"/>
<accession>A0A9J6FIL5</accession>
<gene>
    <name evidence="1" type="ORF">HPB48_001240</name>
</gene>
<organism evidence="1 2">
    <name type="scientific">Haemaphysalis longicornis</name>
    <name type="common">Bush tick</name>
    <dbReference type="NCBI Taxonomy" id="44386"/>
    <lineage>
        <taxon>Eukaryota</taxon>
        <taxon>Metazoa</taxon>
        <taxon>Ecdysozoa</taxon>
        <taxon>Arthropoda</taxon>
        <taxon>Chelicerata</taxon>
        <taxon>Arachnida</taxon>
        <taxon>Acari</taxon>
        <taxon>Parasitiformes</taxon>
        <taxon>Ixodida</taxon>
        <taxon>Ixodoidea</taxon>
        <taxon>Ixodidae</taxon>
        <taxon>Haemaphysalinae</taxon>
        <taxon>Haemaphysalis</taxon>
    </lineage>
</organism>
<evidence type="ECO:0000313" key="2">
    <source>
        <dbReference type="Proteomes" id="UP000821853"/>
    </source>
</evidence>
<comment type="caution">
    <text evidence="1">The sequence shown here is derived from an EMBL/GenBank/DDBJ whole genome shotgun (WGS) entry which is preliminary data.</text>
</comment>